<name>A0ABV6HAP4_9ACTN</name>
<proteinExistence type="predicted"/>
<dbReference type="EMBL" id="JBHLWV010000021">
    <property type="protein sequence ID" value="MFC0315659.1"/>
    <property type="molecule type" value="Genomic_DNA"/>
</dbReference>
<organism evidence="4 5">
    <name type="scientific">Gordonia phosphorivorans</name>
    <dbReference type="NCBI Taxonomy" id="1056982"/>
    <lineage>
        <taxon>Bacteria</taxon>
        <taxon>Bacillati</taxon>
        <taxon>Actinomycetota</taxon>
        <taxon>Actinomycetes</taxon>
        <taxon>Mycobacteriales</taxon>
        <taxon>Gordoniaceae</taxon>
        <taxon>Gordonia</taxon>
    </lineage>
</organism>
<dbReference type="InterPro" id="IPR001647">
    <property type="entry name" value="HTH_TetR"/>
</dbReference>
<dbReference type="SUPFAM" id="SSF46689">
    <property type="entry name" value="Homeodomain-like"/>
    <property type="match status" value="1"/>
</dbReference>
<reference evidence="4 5" key="1">
    <citation type="submission" date="2024-09" db="EMBL/GenBank/DDBJ databases">
        <authorList>
            <person name="Sun Q."/>
            <person name="Mori K."/>
        </authorList>
    </citation>
    <scope>NUCLEOTIDE SEQUENCE [LARGE SCALE GENOMIC DNA]</scope>
    <source>
        <strain evidence="4 5">CCM 7957</strain>
    </source>
</reference>
<dbReference type="Proteomes" id="UP001589783">
    <property type="component" value="Unassembled WGS sequence"/>
</dbReference>
<dbReference type="Pfam" id="PF00440">
    <property type="entry name" value="TetR_N"/>
    <property type="match status" value="1"/>
</dbReference>
<feature type="domain" description="HTH tetR-type" evidence="3">
    <location>
        <begin position="24"/>
        <end position="84"/>
    </location>
</feature>
<gene>
    <name evidence="4" type="ORF">ACFFJD_12455</name>
</gene>
<keyword evidence="1 2" id="KW-0238">DNA-binding</keyword>
<dbReference type="InterPro" id="IPR050624">
    <property type="entry name" value="HTH-type_Tx_Regulator"/>
</dbReference>
<dbReference type="PROSITE" id="PS50977">
    <property type="entry name" value="HTH_TETR_2"/>
    <property type="match status" value="1"/>
</dbReference>
<keyword evidence="5" id="KW-1185">Reference proteome</keyword>
<comment type="caution">
    <text evidence="4">The sequence shown here is derived from an EMBL/GenBank/DDBJ whole genome shotgun (WGS) entry which is preliminary data.</text>
</comment>
<accession>A0ABV6HAP4</accession>
<evidence type="ECO:0000313" key="4">
    <source>
        <dbReference type="EMBL" id="MFC0315659.1"/>
    </source>
</evidence>
<evidence type="ECO:0000256" key="2">
    <source>
        <dbReference type="PROSITE-ProRule" id="PRU00335"/>
    </source>
</evidence>
<dbReference type="PANTHER" id="PTHR43479:SF11">
    <property type="entry name" value="ACREF_ENVCD OPERON REPRESSOR-RELATED"/>
    <property type="match status" value="1"/>
</dbReference>
<evidence type="ECO:0000313" key="5">
    <source>
        <dbReference type="Proteomes" id="UP001589783"/>
    </source>
</evidence>
<feature type="DNA-binding region" description="H-T-H motif" evidence="2">
    <location>
        <begin position="47"/>
        <end position="66"/>
    </location>
</feature>
<dbReference type="RefSeq" id="WP_382364586.1">
    <property type="nucleotide sequence ID" value="NZ_JBHLWV010000021.1"/>
</dbReference>
<evidence type="ECO:0000259" key="3">
    <source>
        <dbReference type="PROSITE" id="PS50977"/>
    </source>
</evidence>
<dbReference type="Gene3D" id="1.10.357.10">
    <property type="entry name" value="Tetracycline Repressor, domain 2"/>
    <property type="match status" value="1"/>
</dbReference>
<evidence type="ECO:0000256" key="1">
    <source>
        <dbReference type="ARBA" id="ARBA00023125"/>
    </source>
</evidence>
<dbReference type="PANTHER" id="PTHR43479">
    <property type="entry name" value="ACREF/ENVCD OPERON REPRESSOR-RELATED"/>
    <property type="match status" value="1"/>
</dbReference>
<dbReference type="InterPro" id="IPR009057">
    <property type="entry name" value="Homeodomain-like_sf"/>
</dbReference>
<protein>
    <submittedName>
        <fullName evidence="4">TetR/AcrR family transcriptional regulator</fullName>
    </submittedName>
</protein>
<sequence length="209" mass="22084">MSQHNGSEPTLRAYGGEAGDARVARRRAALIDAALDMLAEADGGAVTVRGVCARAELTPRYFYESFPGVDDLVAATYDRVITEIAEKAQLAFAAGEASQDKVRGAVDAVVEVIDSDRRAGRLLFADTVRSPVVARKRAESVRLFVQLTTESAVQAVGAPPGPVTTAAAYFQVGGLGRLLAAWTEGEVEVTRIQLVDVCVRLLLGLGSLP</sequence>